<evidence type="ECO:0000256" key="3">
    <source>
        <dbReference type="ARBA" id="ARBA00022705"/>
    </source>
</evidence>
<dbReference type="NCBIfam" id="TIGR00665">
    <property type="entry name" value="DnaB"/>
    <property type="match status" value="1"/>
</dbReference>
<reference evidence="15" key="1">
    <citation type="submission" date="2017-03" db="EMBL/GenBank/DDBJ databases">
        <title>The new red algal subphylum Proteorhodophytina comprises the largest and most divergent plastid genomes known.</title>
        <authorList>
            <person name="Munoz-Gomez S.A."/>
            <person name="Mejia-Franco F.G."/>
            <person name="Durnin K."/>
            <person name="Morgan C."/>
            <person name="Grisdale C.J."/>
            <person name="Archibald J.M."/>
            <person name="Slamovits C.H."/>
        </authorList>
    </citation>
    <scope>NUCLEOTIDE SEQUENCE</scope>
    <source>
        <strain evidence="15">UTEX LB2858</strain>
    </source>
</reference>
<evidence type="ECO:0000256" key="12">
    <source>
        <dbReference type="ARBA" id="ARBA00048954"/>
    </source>
</evidence>
<dbReference type="GeneID" id="32891523"/>
<keyword evidence="8 13" id="KW-0067">ATP-binding</keyword>
<keyword evidence="7 13" id="KW-0347">Helicase</keyword>
<dbReference type="SMART" id="SM00305">
    <property type="entry name" value="HintC"/>
    <property type="match status" value="2"/>
</dbReference>
<evidence type="ECO:0000313" key="15">
    <source>
        <dbReference type="EMBL" id="ARO90537.1"/>
    </source>
</evidence>
<keyword evidence="10" id="KW-0413">Isomerase</keyword>
<dbReference type="Pfam" id="PF00772">
    <property type="entry name" value="DnaB"/>
    <property type="match status" value="1"/>
</dbReference>
<keyword evidence="4" id="KW-0677">Repeat</keyword>
<dbReference type="InterPro" id="IPR007692">
    <property type="entry name" value="DNA_helicase_DnaB"/>
</dbReference>
<dbReference type="InterPro" id="IPR027417">
    <property type="entry name" value="P-loop_NTPase"/>
</dbReference>
<accession>A0A1Y9TLP3</accession>
<dbReference type="InterPro" id="IPR003586">
    <property type="entry name" value="Hint_dom_C"/>
</dbReference>
<dbReference type="GO" id="GO:0043139">
    <property type="term" value="F:5'-3' DNA helicase activity"/>
    <property type="evidence" value="ECO:0007669"/>
    <property type="project" value="UniProtKB-EC"/>
</dbReference>
<dbReference type="SMART" id="SM00306">
    <property type="entry name" value="HintN"/>
    <property type="match status" value="1"/>
</dbReference>
<dbReference type="InterPro" id="IPR007694">
    <property type="entry name" value="DNA_helicase_DnaB-like_C"/>
</dbReference>
<dbReference type="InterPro" id="IPR030934">
    <property type="entry name" value="Intein_C"/>
</dbReference>
<geneLocation type="chloroplast" evidence="15"/>
<dbReference type="Pfam" id="PF14890">
    <property type="entry name" value="Intein_splicing"/>
    <property type="match status" value="1"/>
</dbReference>
<keyword evidence="15" id="KW-0150">Chloroplast</keyword>
<dbReference type="EMBL" id="KY709208">
    <property type="protein sequence ID" value="ARO90537.1"/>
    <property type="molecule type" value="Genomic_DNA"/>
</dbReference>
<dbReference type="PROSITE" id="PS50818">
    <property type="entry name" value="INTEIN_C_TER"/>
    <property type="match status" value="1"/>
</dbReference>
<organism evidence="15">
    <name type="scientific">Boldia erythrosiphon</name>
    <dbReference type="NCBI Taxonomy" id="74908"/>
    <lineage>
        <taxon>Eukaryota</taxon>
        <taxon>Rhodophyta</taxon>
        <taxon>Compsopogonophyceae</taxon>
        <taxon>Compsopogonales</taxon>
        <taxon>Boldiaceae</taxon>
        <taxon>Boldia</taxon>
    </lineage>
</organism>
<evidence type="ECO:0000256" key="6">
    <source>
        <dbReference type="ARBA" id="ARBA00022801"/>
    </source>
</evidence>
<keyword evidence="2 13" id="KW-0639">Primosome</keyword>
<dbReference type="PANTHER" id="PTHR30153:SF2">
    <property type="entry name" value="REPLICATIVE DNA HELICASE"/>
    <property type="match status" value="1"/>
</dbReference>
<dbReference type="SUPFAM" id="SSF51294">
    <property type="entry name" value="Hedgehog/intein (Hint) domain"/>
    <property type="match status" value="1"/>
</dbReference>
<comment type="similarity">
    <text evidence="1 13">Belongs to the helicase family. DnaB subfamily.</text>
</comment>
<evidence type="ECO:0000256" key="7">
    <source>
        <dbReference type="ARBA" id="ARBA00022806"/>
    </source>
</evidence>
<keyword evidence="9 13" id="KW-0238">DNA-binding</keyword>
<comment type="function">
    <text evidence="13">The main replicative DNA helicase, it participates in initiation and elongation during chromosome replication. Travels ahead of the DNA replisome, separating dsDNA into templates for DNA synthesis. A processive ATP-dependent 5'-3' DNA helicase it has DNA-dependent ATPase activity.</text>
</comment>
<evidence type="ECO:0000256" key="13">
    <source>
        <dbReference type="RuleBase" id="RU362085"/>
    </source>
</evidence>
<evidence type="ECO:0000256" key="9">
    <source>
        <dbReference type="ARBA" id="ARBA00023125"/>
    </source>
</evidence>
<dbReference type="Gene3D" id="1.10.860.10">
    <property type="entry name" value="DNAb Helicase, Chain A"/>
    <property type="match status" value="1"/>
</dbReference>
<dbReference type="Pfam" id="PF03796">
    <property type="entry name" value="DnaB_C"/>
    <property type="match status" value="1"/>
</dbReference>
<dbReference type="GO" id="GO:0016887">
    <property type="term" value="F:ATP hydrolysis activity"/>
    <property type="evidence" value="ECO:0007669"/>
    <property type="project" value="RHEA"/>
</dbReference>
<evidence type="ECO:0000256" key="8">
    <source>
        <dbReference type="ARBA" id="ARBA00022840"/>
    </source>
</evidence>
<dbReference type="InterPro" id="IPR016136">
    <property type="entry name" value="DNA_helicase_N/primase_C"/>
</dbReference>
<gene>
    <name evidence="15" type="primary">dnaB</name>
</gene>
<dbReference type="PANTHER" id="PTHR30153">
    <property type="entry name" value="REPLICATIVE DNA HELICASE DNAB"/>
    <property type="match status" value="1"/>
</dbReference>
<comment type="catalytic activity">
    <reaction evidence="12 13">
        <text>ATP + H2O = ADP + phosphate + H(+)</text>
        <dbReference type="Rhea" id="RHEA:13065"/>
        <dbReference type="ChEBI" id="CHEBI:15377"/>
        <dbReference type="ChEBI" id="CHEBI:15378"/>
        <dbReference type="ChEBI" id="CHEBI:30616"/>
        <dbReference type="ChEBI" id="CHEBI:43474"/>
        <dbReference type="ChEBI" id="CHEBI:456216"/>
        <dbReference type="EC" id="5.6.2.3"/>
    </reaction>
</comment>
<keyword evidence="15" id="KW-0934">Plastid</keyword>
<dbReference type="GO" id="GO:0005524">
    <property type="term" value="F:ATP binding"/>
    <property type="evidence" value="ECO:0007669"/>
    <property type="project" value="UniProtKB-UniRule"/>
</dbReference>
<evidence type="ECO:0000256" key="5">
    <source>
        <dbReference type="ARBA" id="ARBA00022741"/>
    </source>
</evidence>
<proteinExistence type="inferred from homology"/>
<keyword evidence="3 13" id="KW-0235">DNA replication</keyword>
<evidence type="ECO:0000256" key="2">
    <source>
        <dbReference type="ARBA" id="ARBA00022515"/>
    </source>
</evidence>
<evidence type="ECO:0000259" key="14">
    <source>
        <dbReference type="PROSITE" id="PS51199"/>
    </source>
</evidence>
<dbReference type="EC" id="5.6.2.3" evidence="13"/>
<dbReference type="RefSeq" id="YP_009369849.1">
    <property type="nucleotide sequence ID" value="NC_034776.1"/>
</dbReference>
<dbReference type="CDD" id="cd00984">
    <property type="entry name" value="DnaB_C"/>
    <property type="match status" value="1"/>
</dbReference>
<dbReference type="InterPro" id="IPR007693">
    <property type="entry name" value="DNA_helicase_DnaB-like_N"/>
</dbReference>
<protein>
    <recommendedName>
        <fullName evidence="13">Replicative DNA helicase</fullName>
        <ecNumber evidence="13">5.6.2.3</ecNumber>
    </recommendedName>
</protein>
<dbReference type="InterPro" id="IPR036844">
    <property type="entry name" value="Hint_dom_sf"/>
</dbReference>
<evidence type="ECO:0000256" key="1">
    <source>
        <dbReference type="ARBA" id="ARBA00008428"/>
    </source>
</evidence>
<feature type="domain" description="SF4 helicase" evidence="14">
    <location>
        <begin position="538"/>
        <end position="595"/>
    </location>
</feature>
<evidence type="ECO:0000256" key="11">
    <source>
        <dbReference type="ARBA" id="ARBA00044940"/>
    </source>
</evidence>
<keyword evidence="5 13" id="KW-0547">Nucleotide-binding</keyword>
<sequence length="595" mass="69131">MLVSKRNLNNTELPNNIYAEKMILGAIILNPNLIYNIIDKIKPNFFFKLEHVLIYSTIISLYNNNKNITLINLINELEKKKILKKAGGIKSIYKLTYKVINNNNFEEYAYLVLDKYFRRRLIEIGTLISELGYNKFISLEIIVRQTEDYFLELTKDQYNNYLTFSALLENLVINFNNKLYSHYISGISSGFKDFDSMTQGFQKSDLIILASRPSMGKTSLSLNIAHNIASYNNKAVAIFSLEMPKSQLVYRMLATSMNVSMRKIKAGRLNKKEWRIAKSAIESLSKLNIYIYDEANLSPVQLKSKIFSLIQKDKDISFIIVDYLQLLKSDNTKENRSQELSTITRSIKIIARDFNIPIMVLSQLSRNVELRNNKRPILADLRESGCLEKNTLVKAPKQQLDIRIRYLNILNYSRTIYCKNKNNRIIKTGIKKIYTTGKKGIYQLVTETGYYIKLTSNHKIQTLNGWKRLDEILITDQIMTIKKTTAKQNLNYLIYTFGFSIKFETIESIYFIDYDSAYDIVIKLYHNLIGNNIIIHNSIEQDADMVCMIYRDEYYNAQTLEPNTAEILIVKQRNGPIGSFKLNFNLQSTKFSDMN</sequence>
<comment type="function">
    <text evidence="11">The intein is an endonuclease.</text>
</comment>
<dbReference type="PROSITE" id="PS51199">
    <property type="entry name" value="SF4_HELICASE"/>
    <property type="match status" value="2"/>
</dbReference>
<dbReference type="Gene3D" id="3.40.50.300">
    <property type="entry name" value="P-loop containing nucleotide triphosphate hydrolases"/>
    <property type="match status" value="2"/>
</dbReference>
<name>A0A1Y9TLP3_9RHOD</name>
<evidence type="ECO:0000256" key="4">
    <source>
        <dbReference type="ARBA" id="ARBA00022737"/>
    </source>
</evidence>
<dbReference type="CDD" id="cd00081">
    <property type="entry name" value="Hint"/>
    <property type="match status" value="1"/>
</dbReference>
<feature type="domain" description="SF4 helicase" evidence="14">
    <location>
        <begin position="180"/>
        <end position="385"/>
    </location>
</feature>
<dbReference type="GO" id="GO:0005829">
    <property type="term" value="C:cytosol"/>
    <property type="evidence" value="ECO:0007669"/>
    <property type="project" value="TreeGrafter"/>
</dbReference>
<dbReference type="InterPro" id="IPR003587">
    <property type="entry name" value="Hint_dom_N"/>
</dbReference>
<keyword evidence="6 13" id="KW-0378">Hydrolase</keyword>
<dbReference type="SUPFAM" id="SSF52540">
    <property type="entry name" value="P-loop containing nucleoside triphosphate hydrolases"/>
    <property type="match status" value="1"/>
</dbReference>
<dbReference type="GO" id="GO:0006269">
    <property type="term" value="P:DNA replication, synthesis of primer"/>
    <property type="evidence" value="ECO:0007669"/>
    <property type="project" value="UniProtKB-UniRule"/>
</dbReference>
<dbReference type="SUPFAM" id="SSF48024">
    <property type="entry name" value="N-terminal domain of DnaB helicase"/>
    <property type="match status" value="1"/>
</dbReference>
<dbReference type="GO" id="GO:0003677">
    <property type="term" value="F:DNA binding"/>
    <property type="evidence" value="ECO:0007669"/>
    <property type="project" value="UniProtKB-UniRule"/>
</dbReference>
<evidence type="ECO:0000256" key="10">
    <source>
        <dbReference type="ARBA" id="ARBA00023235"/>
    </source>
</evidence>
<dbReference type="InterPro" id="IPR036185">
    <property type="entry name" value="DNA_heli_DnaB-like_N_sf"/>
</dbReference>
<dbReference type="AlphaFoldDB" id="A0A1Y9TLP3"/>